<evidence type="ECO:0000313" key="3">
    <source>
        <dbReference type="EMBL" id="MCW1912660.1"/>
    </source>
</evidence>
<dbReference type="InterPro" id="IPR051405">
    <property type="entry name" value="phD/YefM_antitoxin"/>
</dbReference>
<comment type="similarity">
    <text evidence="1 2">Belongs to the phD/YefM antitoxin family.</text>
</comment>
<dbReference type="EMBL" id="JAPDDR010000002">
    <property type="protein sequence ID" value="MCW1912660.1"/>
    <property type="molecule type" value="Genomic_DNA"/>
</dbReference>
<gene>
    <name evidence="3" type="ORF">OJ996_03680</name>
</gene>
<dbReference type="Gene3D" id="1.10.1220.170">
    <property type="match status" value="1"/>
</dbReference>
<protein>
    <recommendedName>
        <fullName evidence="2">Antitoxin</fullName>
    </recommendedName>
</protein>
<organism evidence="3 4">
    <name type="scientific">Luteolibacter rhizosphaerae</name>
    <dbReference type="NCBI Taxonomy" id="2989719"/>
    <lineage>
        <taxon>Bacteria</taxon>
        <taxon>Pseudomonadati</taxon>
        <taxon>Verrucomicrobiota</taxon>
        <taxon>Verrucomicrobiia</taxon>
        <taxon>Verrucomicrobiales</taxon>
        <taxon>Verrucomicrobiaceae</taxon>
        <taxon>Luteolibacter</taxon>
    </lineage>
</organism>
<evidence type="ECO:0000256" key="1">
    <source>
        <dbReference type="ARBA" id="ARBA00009981"/>
    </source>
</evidence>
<keyword evidence="4" id="KW-1185">Reference proteome</keyword>
<comment type="function">
    <text evidence="2">Antitoxin component of a type II toxin-antitoxin (TA) system.</text>
</comment>
<dbReference type="NCBIfam" id="TIGR01552">
    <property type="entry name" value="phd_fam"/>
    <property type="match status" value="1"/>
</dbReference>
<dbReference type="Pfam" id="PF02604">
    <property type="entry name" value="PhdYeFM_antitox"/>
    <property type="match status" value="1"/>
</dbReference>
<comment type="caution">
    <text evidence="3">The sequence shown here is derived from an EMBL/GenBank/DDBJ whole genome shotgun (WGS) entry which is preliminary data.</text>
</comment>
<dbReference type="PANTHER" id="PTHR33713">
    <property type="entry name" value="ANTITOXIN YAFN-RELATED"/>
    <property type="match status" value="1"/>
</dbReference>
<accession>A0ABT3FYK1</accession>
<reference evidence="3" key="1">
    <citation type="submission" date="2022-10" db="EMBL/GenBank/DDBJ databases">
        <title>Luteolibacter sp. GHJ8, whole genome shotgun sequencing project.</title>
        <authorList>
            <person name="Zhao G."/>
            <person name="Shen L."/>
        </authorList>
    </citation>
    <scope>NUCLEOTIDE SEQUENCE</scope>
    <source>
        <strain evidence="3">GHJ8</strain>
    </source>
</reference>
<dbReference type="Proteomes" id="UP001165653">
    <property type="component" value="Unassembled WGS sequence"/>
</dbReference>
<dbReference type="InterPro" id="IPR006442">
    <property type="entry name" value="Antitoxin_Phd/YefM"/>
</dbReference>
<evidence type="ECO:0000313" key="4">
    <source>
        <dbReference type="Proteomes" id="UP001165653"/>
    </source>
</evidence>
<dbReference type="Gene3D" id="3.40.1620.10">
    <property type="entry name" value="YefM-like domain"/>
    <property type="match status" value="1"/>
</dbReference>
<name>A0ABT3FYK1_9BACT</name>
<dbReference type="SUPFAM" id="SSF143120">
    <property type="entry name" value="YefM-like"/>
    <property type="match status" value="1"/>
</dbReference>
<dbReference type="PANTHER" id="PTHR33713:SF6">
    <property type="entry name" value="ANTITOXIN YEFM"/>
    <property type="match status" value="1"/>
</dbReference>
<dbReference type="InterPro" id="IPR036165">
    <property type="entry name" value="YefM-like_sf"/>
</dbReference>
<evidence type="ECO:0000256" key="2">
    <source>
        <dbReference type="RuleBase" id="RU362080"/>
    </source>
</evidence>
<sequence>MGSISYSEARERLASVWDEAVSTREPVVIDRRGHESVVLVPVGEWEGLQETAHLLRSPANARRLLAALQRLEGGEGQNLSTDELAGRVGLP</sequence>
<proteinExistence type="inferred from homology"/>
<dbReference type="RefSeq" id="WP_264511287.1">
    <property type="nucleotide sequence ID" value="NZ_JAPDDR010000002.1"/>
</dbReference>